<feature type="region of interest" description="Disordered" evidence="1">
    <location>
        <begin position="109"/>
        <end position="130"/>
    </location>
</feature>
<dbReference type="STRING" id="326475.AWB66_00383"/>
<dbReference type="NCBIfam" id="TIGR03889">
    <property type="entry name" value="nitrile_acc"/>
    <property type="match status" value="1"/>
</dbReference>
<proteinExistence type="predicted"/>
<dbReference type="InterPro" id="IPR049054">
    <property type="entry name" value="CN_hydtase_beta-like_N"/>
</dbReference>
<dbReference type="AlphaFoldDB" id="A0A158F0H0"/>
<evidence type="ECO:0000256" key="1">
    <source>
        <dbReference type="SAM" id="MobiDB-lite"/>
    </source>
</evidence>
<name>A0A158F0H0_9BURK</name>
<evidence type="ECO:0000313" key="3">
    <source>
        <dbReference type="EMBL" id="SAL12500.1"/>
    </source>
</evidence>
<dbReference type="Gene3D" id="1.10.472.20">
    <property type="entry name" value="Nitrile hydratase, beta subunit"/>
    <property type="match status" value="1"/>
</dbReference>
<protein>
    <submittedName>
        <fullName evidence="3">Nitrile hydratase beta subunit</fullName>
    </submittedName>
</protein>
<dbReference type="EMBL" id="FCNZ02000001">
    <property type="protein sequence ID" value="SAL12500.1"/>
    <property type="molecule type" value="Genomic_DNA"/>
</dbReference>
<dbReference type="InterPro" id="IPR023808">
    <property type="entry name" value="Nitrile_Hydratase_acc_put"/>
</dbReference>
<feature type="domain" description="Nitrile hydratase beta subunit-like N-terminal" evidence="2">
    <location>
        <begin position="25"/>
        <end position="111"/>
    </location>
</feature>
<dbReference type="RefSeq" id="WP_087628560.1">
    <property type="nucleotide sequence ID" value="NZ_FCNZ02000001.1"/>
</dbReference>
<reference evidence="3" key="1">
    <citation type="submission" date="2016-01" db="EMBL/GenBank/DDBJ databases">
        <authorList>
            <person name="Peeters Charlotte."/>
        </authorList>
    </citation>
    <scope>NUCLEOTIDE SEQUENCE</scope>
    <source>
        <strain evidence="3">LMG 22936</strain>
    </source>
</reference>
<gene>
    <name evidence="3" type="ORF">AWB66_00383</name>
</gene>
<dbReference type="Proteomes" id="UP000054717">
    <property type="component" value="Unassembled WGS sequence"/>
</dbReference>
<evidence type="ECO:0000313" key="4">
    <source>
        <dbReference type="Proteomes" id="UP000054717"/>
    </source>
</evidence>
<evidence type="ECO:0000259" key="2">
    <source>
        <dbReference type="Pfam" id="PF21006"/>
    </source>
</evidence>
<feature type="compositionally biased region" description="Basic and acidic residues" evidence="1">
    <location>
        <begin position="119"/>
        <end position="130"/>
    </location>
</feature>
<keyword evidence="4" id="KW-1185">Reference proteome</keyword>
<dbReference type="Pfam" id="PF21006">
    <property type="entry name" value="NHase_beta_N"/>
    <property type="match status" value="1"/>
</dbReference>
<dbReference type="InterPro" id="IPR042262">
    <property type="entry name" value="CN_hydtase_beta_C"/>
</dbReference>
<dbReference type="InterPro" id="IPR008990">
    <property type="entry name" value="Elect_transpt_acc-like_dom_sf"/>
</dbReference>
<sequence>MKSHDTEPNPPEWRAALPELPADAAGPVFDAPWQAQAFAMTLALHERGLFTWSEWALYLNRAIADAQSAGDADRGDTYYAHWLTALERISTAKGLVTGGMLSSRRADWDEAARATPHGEPIELRRRPERT</sequence>
<accession>A0A158F0H0</accession>
<dbReference type="SUPFAM" id="SSF50090">
    <property type="entry name" value="Electron transport accessory proteins"/>
    <property type="match status" value="1"/>
</dbReference>
<comment type="caution">
    <text evidence="3">The sequence shown here is derived from an EMBL/GenBank/DDBJ whole genome shotgun (WGS) entry which is preliminary data.</text>
</comment>
<organism evidence="3 4">
    <name type="scientific">Caballeronia telluris</name>
    <dbReference type="NCBI Taxonomy" id="326475"/>
    <lineage>
        <taxon>Bacteria</taxon>
        <taxon>Pseudomonadati</taxon>
        <taxon>Pseudomonadota</taxon>
        <taxon>Betaproteobacteria</taxon>
        <taxon>Burkholderiales</taxon>
        <taxon>Burkholderiaceae</taxon>
        <taxon>Caballeronia</taxon>
    </lineage>
</organism>